<protein>
    <recommendedName>
        <fullName evidence="4">phosphomevalonate kinase</fullName>
        <ecNumber evidence="4">2.7.4.2</ecNumber>
    </recommendedName>
</protein>
<dbReference type="InterPro" id="IPR020568">
    <property type="entry name" value="Ribosomal_Su5_D2-typ_SF"/>
</dbReference>
<dbReference type="GO" id="GO:0006694">
    <property type="term" value="P:steroid biosynthetic process"/>
    <property type="evidence" value="ECO:0007669"/>
    <property type="project" value="UniProtKB-KW"/>
</dbReference>
<dbReference type="EMBL" id="CAKOGP040002047">
    <property type="protein sequence ID" value="CAJ1960136.1"/>
    <property type="molecule type" value="Genomic_DNA"/>
</dbReference>
<evidence type="ECO:0000256" key="2">
    <source>
        <dbReference type="ARBA" id="ARBA00005017"/>
    </source>
</evidence>
<evidence type="ECO:0000256" key="3">
    <source>
        <dbReference type="ARBA" id="ARBA00006495"/>
    </source>
</evidence>
<evidence type="ECO:0000256" key="11">
    <source>
        <dbReference type="ARBA" id="ARBA00023098"/>
    </source>
</evidence>
<comment type="pathway">
    <text evidence="2">Isoprenoid biosynthesis; isopentenyl diphosphate biosynthesis via mevalonate pathway; isopentenyl diphosphate from (R)-mevalonate: step 2/3.</text>
</comment>
<dbReference type="InterPro" id="IPR035102">
    <property type="entry name" value="Phosphomevalonate_kinase"/>
</dbReference>
<keyword evidence="10" id="KW-0752">Steroid biosynthesis</keyword>
<keyword evidence="6" id="KW-0808">Transferase</keyword>
<dbReference type="Proteomes" id="UP001295423">
    <property type="component" value="Unassembled WGS sequence"/>
</dbReference>
<sequence length="485" mass="53396">MRTTKASAPGKALLVGGYLVLERRNAGLVIATDKRFYATVRDDPTLNEEANIIVESPQFHSTWKYKYTNDTLLPCVENATINDFVEKTLRVCLMYLQPSAPINLKIIIQADNEFYSLLPHLEAQSLERTPQAVQTLEPFLPCPKDKDGKAIINKTGLGSSAALVTSLVGALVHHFPPKIFDIQHQEEPKEKIGGNETYNDDANENVDITESIHNLAQISHCYAQGKVGSGFDVSAACHGTHVYRRFPICLLPDLLQQLDVLDSHSDSTKEALHNIVETTPWAENMVRPPRDLPSPLQIVLADIRGGSESPGMAKKVQAWKQKQYMKNPTGKITHWDDLKALNAQAIALFQKMQAVSGSGDHNTTEYDTLATQVASEWPKDSTLAELSATFAEIRTHMKEMGKAANVPIEPDEQTDLCNATMKVPGVVTALVPGAGGYDAIACVYINRPHVLESIGVVWANYEDKIVCPLGLKASDCGFRLDEKLE</sequence>
<name>A0AAD2G278_9STRA</name>
<gene>
    <name evidence="13" type="ORF">CYCCA115_LOCUS18552</name>
</gene>
<evidence type="ECO:0000256" key="5">
    <source>
        <dbReference type="ARBA" id="ARBA00022516"/>
    </source>
</evidence>
<evidence type="ECO:0000256" key="8">
    <source>
        <dbReference type="ARBA" id="ARBA00022777"/>
    </source>
</evidence>
<dbReference type="GO" id="GO:0009507">
    <property type="term" value="C:chloroplast"/>
    <property type="evidence" value="ECO:0007669"/>
    <property type="project" value="UniProtKB-SubCell"/>
</dbReference>
<reference evidence="13" key="1">
    <citation type="submission" date="2023-08" db="EMBL/GenBank/DDBJ databases">
        <authorList>
            <person name="Audoor S."/>
            <person name="Bilcke G."/>
        </authorList>
    </citation>
    <scope>NUCLEOTIDE SEQUENCE</scope>
</reference>
<keyword evidence="9" id="KW-0067">ATP-binding</keyword>
<dbReference type="GO" id="GO:0004631">
    <property type="term" value="F:phosphomevalonate kinase activity"/>
    <property type="evidence" value="ECO:0007669"/>
    <property type="project" value="UniProtKB-EC"/>
</dbReference>
<accession>A0AAD2G278</accession>
<comment type="subcellular location">
    <subcellularLocation>
        <location evidence="1">Plastid</location>
        <location evidence="1">Chloroplast</location>
    </subcellularLocation>
</comment>
<dbReference type="InterPro" id="IPR014721">
    <property type="entry name" value="Ribsml_uS5_D2-typ_fold_subgr"/>
</dbReference>
<dbReference type="PANTHER" id="PTHR31814:SF2">
    <property type="entry name" value="PHOSPHOMEVALONATE KINASE"/>
    <property type="match status" value="1"/>
</dbReference>
<evidence type="ECO:0000256" key="10">
    <source>
        <dbReference type="ARBA" id="ARBA00022955"/>
    </source>
</evidence>
<evidence type="ECO:0000256" key="7">
    <source>
        <dbReference type="ARBA" id="ARBA00022741"/>
    </source>
</evidence>
<dbReference type="Gene3D" id="3.30.230.10">
    <property type="match status" value="1"/>
</dbReference>
<dbReference type="AlphaFoldDB" id="A0AAD2G278"/>
<dbReference type="InterPro" id="IPR016005">
    <property type="entry name" value="Erg8"/>
</dbReference>
<organism evidence="13 14">
    <name type="scientific">Cylindrotheca closterium</name>
    <dbReference type="NCBI Taxonomy" id="2856"/>
    <lineage>
        <taxon>Eukaryota</taxon>
        <taxon>Sar</taxon>
        <taxon>Stramenopiles</taxon>
        <taxon>Ochrophyta</taxon>
        <taxon>Bacillariophyta</taxon>
        <taxon>Bacillariophyceae</taxon>
        <taxon>Bacillariophycidae</taxon>
        <taxon>Bacillariales</taxon>
        <taxon>Bacillariaceae</taxon>
        <taxon>Cylindrotheca</taxon>
    </lineage>
</organism>
<proteinExistence type="inferred from homology"/>
<dbReference type="EC" id="2.7.4.2" evidence="4"/>
<evidence type="ECO:0000256" key="4">
    <source>
        <dbReference type="ARBA" id="ARBA00012958"/>
    </source>
</evidence>
<evidence type="ECO:0000313" key="13">
    <source>
        <dbReference type="EMBL" id="CAJ1960136.1"/>
    </source>
</evidence>
<dbReference type="SUPFAM" id="SSF54211">
    <property type="entry name" value="Ribosomal protein S5 domain 2-like"/>
    <property type="match status" value="1"/>
</dbReference>
<evidence type="ECO:0000256" key="1">
    <source>
        <dbReference type="ARBA" id="ARBA00004229"/>
    </source>
</evidence>
<keyword evidence="8" id="KW-0418">Kinase</keyword>
<keyword evidence="14" id="KW-1185">Reference proteome</keyword>
<evidence type="ECO:0000313" key="14">
    <source>
        <dbReference type="Proteomes" id="UP001295423"/>
    </source>
</evidence>
<dbReference type="GO" id="GO:0019287">
    <property type="term" value="P:isopentenyl diphosphate biosynthetic process, mevalonate pathway"/>
    <property type="evidence" value="ECO:0007669"/>
    <property type="project" value="TreeGrafter"/>
</dbReference>
<dbReference type="PIRSF" id="PIRSF017288">
    <property type="entry name" value="PMK_GHMP_euk"/>
    <property type="match status" value="1"/>
</dbReference>
<comment type="caution">
    <text evidence="13">The sequence shown here is derived from an EMBL/GenBank/DDBJ whole genome shotgun (WGS) entry which is preliminary data.</text>
</comment>
<keyword evidence="5" id="KW-0444">Lipid biosynthesis</keyword>
<comment type="similarity">
    <text evidence="3">Belongs to the GHMP kinase family. Mevalonate kinase subfamily.</text>
</comment>
<dbReference type="GO" id="GO:0010142">
    <property type="term" value="P:farnesyl diphosphate biosynthetic process, mevalonate pathway"/>
    <property type="evidence" value="ECO:0007669"/>
    <property type="project" value="TreeGrafter"/>
</dbReference>
<keyword evidence="11" id="KW-0443">Lipid metabolism</keyword>
<evidence type="ECO:0000256" key="9">
    <source>
        <dbReference type="ARBA" id="ARBA00022840"/>
    </source>
</evidence>
<dbReference type="PANTHER" id="PTHR31814">
    <property type="match status" value="1"/>
</dbReference>
<keyword evidence="12" id="KW-0753">Steroid metabolism</keyword>
<dbReference type="GO" id="GO:0005524">
    <property type="term" value="F:ATP binding"/>
    <property type="evidence" value="ECO:0007669"/>
    <property type="project" value="UniProtKB-KW"/>
</dbReference>
<dbReference type="GO" id="GO:0005777">
    <property type="term" value="C:peroxisome"/>
    <property type="evidence" value="ECO:0007669"/>
    <property type="project" value="TreeGrafter"/>
</dbReference>
<keyword evidence="7" id="KW-0547">Nucleotide-binding</keyword>
<evidence type="ECO:0000256" key="12">
    <source>
        <dbReference type="ARBA" id="ARBA00023221"/>
    </source>
</evidence>
<evidence type="ECO:0000256" key="6">
    <source>
        <dbReference type="ARBA" id="ARBA00022679"/>
    </source>
</evidence>